<sequence length="52" mass="5909">AIGTPLEWVEAQHKADQQLLSMWNKAKSRENDALLWGDEVPQAHSLAPHKFD</sequence>
<evidence type="ECO:0000313" key="3">
    <source>
        <dbReference type="Proteomes" id="UP000053110"/>
    </source>
</evidence>
<evidence type="ECO:0000313" key="2">
    <source>
        <dbReference type="EMBL" id="SUZ09875.1"/>
    </source>
</evidence>
<dbReference type="AlphaFoldDB" id="A0A061HNF5"/>
<dbReference type="OrthoDB" id="7939818at2759"/>
<dbReference type="EMBL" id="KE375036">
    <property type="protein sequence ID" value="EPQ65190.1"/>
    <property type="molecule type" value="Genomic_DNA"/>
</dbReference>
<reference evidence="2" key="3">
    <citation type="submission" date="2018-07" db="EMBL/GenBank/DDBJ databases">
        <authorList>
            <person name="Quirk P.G."/>
            <person name="Krulwich T.A."/>
        </authorList>
    </citation>
    <scope>NUCLEOTIDE SEQUENCE</scope>
    <source>
        <strain evidence="2">96224</strain>
    </source>
</reference>
<name>A0A061HNF5_BLUGR</name>
<organism evidence="2">
    <name type="scientific">Blumeria graminis f. sp. tritici 96224</name>
    <dbReference type="NCBI Taxonomy" id="1268274"/>
    <lineage>
        <taxon>Eukaryota</taxon>
        <taxon>Fungi</taxon>
        <taxon>Dikarya</taxon>
        <taxon>Ascomycota</taxon>
        <taxon>Pezizomycotina</taxon>
        <taxon>Leotiomycetes</taxon>
        <taxon>Erysiphales</taxon>
        <taxon>Erysiphaceae</taxon>
        <taxon>Blumeria</taxon>
    </lineage>
</organism>
<accession>A0A061HNF5</accession>
<reference evidence="1" key="2">
    <citation type="submission" date="2013-01" db="EMBL/GenBank/DDBJ databases">
        <title>The wheat powdery mildew genome reveals unique evolution of an obligate biotroph.</title>
        <authorList>
            <person name="Oberhaensli S."/>
            <person name="Wicker T."/>
            <person name="Keller B."/>
        </authorList>
    </citation>
    <scope>NUCLEOTIDE SEQUENCE</scope>
    <source>
        <strain evidence="1">96224</strain>
    </source>
</reference>
<gene>
    <name evidence="1" type="ORF">BGT96224_887</name>
    <name evidence="2" type="ORF">BGT96224V2_LOCUS3046</name>
</gene>
<protein>
    <submittedName>
        <fullName evidence="2">Bgt-887</fullName>
    </submittedName>
</protein>
<evidence type="ECO:0000313" key="1">
    <source>
        <dbReference type="EMBL" id="EPQ65190.1"/>
    </source>
</evidence>
<dbReference type="EMBL" id="UIGY01000063">
    <property type="protein sequence ID" value="SUZ09875.1"/>
    <property type="molecule type" value="Genomic_DNA"/>
</dbReference>
<feature type="non-terminal residue" evidence="2">
    <location>
        <position position="1"/>
    </location>
</feature>
<dbReference type="Proteomes" id="UP000053110">
    <property type="component" value="Unassembled WGS sequence"/>
</dbReference>
<proteinExistence type="predicted"/>
<dbReference type="HOGENOM" id="CLU_3092878_0_0_1"/>
<reference evidence="3" key="1">
    <citation type="journal article" date="2013" name="Nat. Genet.">
        <title>The wheat powdery mildew genome shows the unique evolution of an obligate biotroph.</title>
        <authorList>
            <person name="Wicker T."/>
            <person name="Oberhaensli S."/>
            <person name="Parlange F."/>
            <person name="Buchmann J.P."/>
            <person name="Shatalina M."/>
            <person name="Roffler S."/>
            <person name="Ben-David R."/>
            <person name="Dolezel J."/>
            <person name="Simkova H."/>
            <person name="Schulze-Lefert P."/>
            <person name="Spanu P.D."/>
            <person name="Bruggmann R."/>
            <person name="Amselem J."/>
            <person name="Quesneville H."/>
            <person name="Ver Loren van Themaat E."/>
            <person name="Paape T."/>
            <person name="Shimizu K.K."/>
            <person name="Keller B."/>
        </authorList>
    </citation>
    <scope>NUCLEOTIDE SEQUENCE [LARGE SCALE GENOMIC DNA]</scope>
    <source>
        <strain evidence="3">96224</strain>
    </source>
</reference>